<protein>
    <recommendedName>
        <fullName evidence="3">DUF3906 family protein</fullName>
    </recommendedName>
</protein>
<dbReference type="HOGENOM" id="CLU_200493_0_0_9"/>
<reference evidence="1 2" key="1">
    <citation type="journal article" date="2011" name="J. Bacteriol.">
        <title>Genome sequence of Brevibacillus laterosporus LMG 15441, a pathogen of invertebrates.</title>
        <authorList>
            <person name="Djukic M."/>
            <person name="Poehlein A."/>
            <person name="Thurmer A."/>
            <person name="Daniel R."/>
        </authorList>
    </citation>
    <scope>NUCLEOTIDE SEQUENCE [LARGE SCALE GENOMIC DNA]</scope>
    <source>
        <strain evidence="1 2">LMG 15441</strain>
    </source>
</reference>
<proteinExistence type="predicted"/>
<dbReference type="InterPro" id="IPR024998">
    <property type="entry name" value="DUF3906"/>
</dbReference>
<sequence length="68" mass="7709">MYLYHVEIVTTEEKNLVAAVIAETEEAAFHTAHALTKRQFHPTPTIKTSTLLEKKYIEKGKGYVFAIS</sequence>
<evidence type="ECO:0008006" key="3">
    <source>
        <dbReference type="Google" id="ProtNLM"/>
    </source>
</evidence>
<dbReference type="RefSeq" id="WP_003335037.1">
    <property type="nucleotide sequence ID" value="NZ_CP007806.1"/>
</dbReference>
<accession>A0A075R0P3</accession>
<dbReference type="EMBL" id="CP007806">
    <property type="protein sequence ID" value="AIG25429.1"/>
    <property type="molecule type" value="Genomic_DNA"/>
</dbReference>
<name>A0A075R0P3_BRELA</name>
<keyword evidence="2" id="KW-1185">Reference proteome</keyword>
<dbReference type="Pfam" id="PF13046">
    <property type="entry name" value="DUF3906"/>
    <property type="match status" value="1"/>
</dbReference>
<dbReference type="Proteomes" id="UP000005850">
    <property type="component" value="Chromosome"/>
</dbReference>
<evidence type="ECO:0000313" key="1">
    <source>
        <dbReference type="EMBL" id="AIG25429.1"/>
    </source>
</evidence>
<organism evidence="1 2">
    <name type="scientific">Brevibacillus laterosporus LMG 15441</name>
    <dbReference type="NCBI Taxonomy" id="1042163"/>
    <lineage>
        <taxon>Bacteria</taxon>
        <taxon>Bacillati</taxon>
        <taxon>Bacillota</taxon>
        <taxon>Bacilli</taxon>
        <taxon>Bacillales</taxon>
        <taxon>Paenibacillaceae</taxon>
        <taxon>Brevibacillus</taxon>
    </lineage>
</organism>
<gene>
    <name evidence="1" type="ORF">BRLA_c010890</name>
</gene>
<dbReference type="KEGG" id="blr:BRLA_c010890"/>
<dbReference type="AlphaFoldDB" id="A0A075R0P3"/>
<evidence type="ECO:0000313" key="2">
    <source>
        <dbReference type="Proteomes" id="UP000005850"/>
    </source>
</evidence>